<protein>
    <submittedName>
        <fullName evidence="2">Uncharacterized protein</fullName>
    </submittedName>
</protein>
<sequence length="129" mass="13780">MRVLPVAGLPVGDQLVRHELQPGPLPQPDSHPLLGKGPGSPVHLRGRLGGKKQVSPVLDFDIDQKQISPQICPARIHDHITNLPGVIKIVRAKHAKSTLMKLVPGNGPAAPLAEDKLQPPSHWAMSGRG</sequence>
<comment type="caution">
    <text evidence="2">The sequence shown here is derived from an EMBL/GenBank/DDBJ whole genome shotgun (WGS) entry which is preliminary data.</text>
</comment>
<proteinExistence type="predicted"/>
<name>A0ABQ1XIM0_9MICC</name>
<dbReference type="EMBL" id="BMKU01000004">
    <property type="protein sequence ID" value="GGG94579.1"/>
    <property type="molecule type" value="Genomic_DNA"/>
</dbReference>
<reference evidence="3" key="1">
    <citation type="journal article" date="2019" name="Int. J. Syst. Evol. Microbiol.">
        <title>The Global Catalogue of Microorganisms (GCM) 10K type strain sequencing project: providing services to taxonomists for standard genome sequencing and annotation.</title>
        <authorList>
            <consortium name="The Broad Institute Genomics Platform"/>
            <consortium name="The Broad Institute Genome Sequencing Center for Infectious Disease"/>
            <person name="Wu L."/>
            <person name="Ma J."/>
        </authorList>
    </citation>
    <scope>NUCLEOTIDE SEQUENCE [LARGE SCALE GENOMIC DNA]</scope>
    <source>
        <strain evidence="3">CGMCC 1.1927</strain>
    </source>
</reference>
<evidence type="ECO:0000313" key="3">
    <source>
        <dbReference type="Proteomes" id="UP000596938"/>
    </source>
</evidence>
<organism evidence="2 3">
    <name type="scientific">Pseudarthrobacter polychromogenes</name>
    <dbReference type="NCBI Taxonomy" id="1676"/>
    <lineage>
        <taxon>Bacteria</taxon>
        <taxon>Bacillati</taxon>
        <taxon>Actinomycetota</taxon>
        <taxon>Actinomycetes</taxon>
        <taxon>Micrococcales</taxon>
        <taxon>Micrococcaceae</taxon>
        <taxon>Pseudarthrobacter</taxon>
    </lineage>
</organism>
<feature type="region of interest" description="Disordered" evidence="1">
    <location>
        <begin position="110"/>
        <end position="129"/>
    </location>
</feature>
<evidence type="ECO:0000256" key="1">
    <source>
        <dbReference type="SAM" id="MobiDB-lite"/>
    </source>
</evidence>
<dbReference type="Proteomes" id="UP000596938">
    <property type="component" value="Unassembled WGS sequence"/>
</dbReference>
<keyword evidence="3" id="KW-1185">Reference proteome</keyword>
<gene>
    <name evidence="2" type="ORF">GCM10011577_16890</name>
</gene>
<feature type="region of interest" description="Disordered" evidence="1">
    <location>
        <begin position="21"/>
        <end position="50"/>
    </location>
</feature>
<evidence type="ECO:0000313" key="2">
    <source>
        <dbReference type="EMBL" id="GGG94579.1"/>
    </source>
</evidence>
<accession>A0ABQ1XIM0</accession>